<accession>A0ABV9YKQ2</accession>
<dbReference type="RefSeq" id="WP_378036531.1">
    <property type="nucleotide sequence ID" value="NZ_JBHSIV010000012.1"/>
</dbReference>
<reference evidence="2" key="1">
    <citation type="journal article" date="2019" name="Int. J. Syst. Evol. Microbiol.">
        <title>The Global Catalogue of Microorganisms (GCM) 10K type strain sequencing project: providing services to taxonomists for standard genome sequencing and annotation.</title>
        <authorList>
            <consortium name="The Broad Institute Genomics Platform"/>
            <consortium name="The Broad Institute Genome Sequencing Center for Infectious Disease"/>
            <person name="Wu L."/>
            <person name="Ma J."/>
        </authorList>
    </citation>
    <scope>NUCLEOTIDE SEQUENCE [LARGE SCALE GENOMIC DNA]</scope>
    <source>
        <strain evidence="2">CGMCC 4.7093</strain>
    </source>
</reference>
<evidence type="ECO:0000313" key="2">
    <source>
        <dbReference type="Proteomes" id="UP001595947"/>
    </source>
</evidence>
<organism evidence="1 2">
    <name type="scientific">Actinomycetospora atypica</name>
    <dbReference type="NCBI Taxonomy" id="1290095"/>
    <lineage>
        <taxon>Bacteria</taxon>
        <taxon>Bacillati</taxon>
        <taxon>Actinomycetota</taxon>
        <taxon>Actinomycetes</taxon>
        <taxon>Pseudonocardiales</taxon>
        <taxon>Pseudonocardiaceae</taxon>
        <taxon>Actinomycetospora</taxon>
    </lineage>
</organism>
<proteinExistence type="predicted"/>
<sequence>MSTPGRLVHAAVLCSDPDELVRLTLPEIRPALEAGEPVEAVLGRRCVRAFREALPDTDVTYPSPVGASVADLVHGSARRPRVVVRTACADAAVLDPDGAALAEDTLTLLLADEPVTVLCVYDPDDPVGVALARRTHPWLVTAAGLIANPDHRPPSPTSPVPAGLFGLPVATVPVPDGSALADLRRRFALVVSDAGLVGERAEAAVLAAHEAMLLACGAELDGSRPPADLPPGDHRLDVRVSGSAVVAECHGSPPLELSGSPTDDPRFAHLRRFCDEAIVFDEPGGRTVRVLTGTR</sequence>
<dbReference type="Proteomes" id="UP001595947">
    <property type="component" value="Unassembled WGS sequence"/>
</dbReference>
<comment type="caution">
    <text evidence="1">The sequence shown here is derived from an EMBL/GenBank/DDBJ whole genome shotgun (WGS) entry which is preliminary data.</text>
</comment>
<gene>
    <name evidence="1" type="ORF">ACFPBZ_13260</name>
</gene>
<name>A0ABV9YKQ2_9PSEU</name>
<keyword evidence="2" id="KW-1185">Reference proteome</keyword>
<dbReference type="EMBL" id="JBHSIV010000012">
    <property type="protein sequence ID" value="MFC5063181.1"/>
    <property type="molecule type" value="Genomic_DNA"/>
</dbReference>
<protein>
    <submittedName>
        <fullName evidence="1">Uncharacterized protein</fullName>
    </submittedName>
</protein>
<evidence type="ECO:0000313" key="1">
    <source>
        <dbReference type="EMBL" id="MFC5063181.1"/>
    </source>
</evidence>